<dbReference type="AlphaFoldDB" id="A0A3B0PRP1"/>
<dbReference type="InterPro" id="IPR002052">
    <property type="entry name" value="DNA_methylase_N6_adenine_CS"/>
</dbReference>
<keyword evidence="1" id="KW-0808">Transferase</keyword>
<keyword evidence="1" id="KW-0489">Methyltransferase</keyword>
<evidence type="ECO:0000313" key="2">
    <source>
        <dbReference type="Proteomes" id="UP000259328"/>
    </source>
</evidence>
<sequence>MEFIKNNTMVFDFIFIDPPFIRYDYINDSLKFIQENKSLSEDGEIILHTDDYRQVVVPEKLKIYKEKRYGKKFIYFIVW</sequence>
<dbReference type="PROSITE" id="PS00092">
    <property type="entry name" value="N6_MTASE"/>
    <property type="match status" value="1"/>
</dbReference>
<evidence type="ECO:0000313" key="1">
    <source>
        <dbReference type="EMBL" id="SYV92491.1"/>
    </source>
</evidence>
<reference evidence="2" key="1">
    <citation type="submission" date="2018-06" db="EMBL/GenBank/DDBJ databases">
        <authorList>
            <consortium name="Pathogen Informatics"/>
        </authorList>
    </citation>
    <scope>NUCLEOTIDE SEQUENCE [LARGE SCALE GENOMIC DNA]</scope>
    <source>
        <strain evidence="2">NCTC10124</strain>
    </source>
</reference>
<dbReference type="GO" id="GO:0032259">
    <property type="term" value="P:methylation"/>
    <property type="evidence" value="ECO:0007669"/>
    <property type="project" value="UniProtKB-KW"/>
</dbReference>
<dbReference type="GO" id="GO:0003676">
    <property type="term" value="F:nucleic acid binding"/>
    <property type="evidence" value="ECO:0007669"/>
    <property type="project" value="InterPro"/>
</dbReference>
<dbReference type="SUPFAM" id="SSF53335">
    <property type="entry name" value="S-adenosyl-L-methionine-dependent methyltransferases"/>
    <property type="match status" value="1"/>
</dbReference>
<dbReference type="Gene3D" id="3.40.50.150">
    <property type="entry name" value="Vaccinia Virus protein VP39"/>
    <property type="match status" value="1"/>
</dbReference>
<dbReference type="Pfam" id="PF03602">
    <property type="entry name" value="Cons_hypoth95"/>
    <property type="match status" value="1"/>
</dbReference>
<name>A0A3B0PRP1_MYCSY</name>
<proteinExistence type="predicted"/>
<dbReference type="EC" id="2.1.1.-" evidence="1"/>
<feature type="non-terminal residue" evidence="1">
    <location>
        <position position="79"/>
    </location>
</feature>
<dbReference type="InterPro" id="IPR029063">
    <property type="entry name" value="SAM-dependent_MTases_sf"/>
</dbReference>
<protein>
    <submittedName>
        <fullName evidence="1">Methyltransferase</fullName>
        <ecNumber evidence="1">2.1.1.-</ecNumber>
    </submittedName>
</protein>
<gene>
    <name evidence="1" type="primary">MCYN0472_1</name>
    <name evidence="1" type="ORF">NCTC10124_00215</name>
</gene>
<accession>A0A3B0PRP1</accession>
<dbReference type="EMBL" id="LS991953">
    <property type="protein sequence ID" value="SYV92491.1"/>
    <property type="molecule type" value="Genomic_DNA"/>
</dbReference>
<dbReference type="Proteomes" id="UP000259328">
    <property type="component" value="Chromosome"/>
</dbReference>
<dbReference type="GO" id="GO:0008168">
    <property type="term" value="F:methyltransferase activity"/>
    <property type="evidence" value="ECO:0007669"/>
    <property type="project" value="UniProtKB-KW"/>
</dbReference>
<organism evidence="1 2">
    <name type="scientific">Mycoplasmopsis synoviae</name>
    <name type="common">Mycoplasma synoviae</name>
    <dbReference type="NCBI Taxonomy" id="2109"/>
    <lineage>
        <taxon>Bacteria</taxon>
        <taxon>Bacillati</taxon>
        <taxon>Mycoplasmatota</taxon>
        <taxon>Mycoplasmoidales</taxon>
        <taxon>Metamycoplasmataceae</taxon>
        <taxon>Mycoplasmopsis</taxon>
    </lineage>
</organism>